<accession>A0AAW2VCM0</accession>
<name>A0AAW2VCM0_9LAMI</name>
<evidence type="ECO:0000313" key="1">
    <source>
        <dbReference type="EMBL" id="KAL0427279.1"/>
    </source>
</evidence>
<dbReference type="PANTHER" id="PTHR35317">
    <property type="entry name" value="OS04G0629600 PROTEIN"/>
    <property type="match status" value="1"/>
</dbReference>
<gene>
    <name evidence="1" type="ORF">Slati_2902700</name>
</gene>
<organism evidence="1">
    <name type="scientific">Sesamum latifolium</name>
    <dbReference type="NCBI Taxonomy" id="2727402"/>
    <lineage>
        <taxon>Eukaryota</taxon>
        <taxon>Viridiplantae</taxon>
        <taxon>Streptophyta</taxon>
        <taxon>Embryophyta</taxon>
        <taxon>Tracheophyta</taxon>
        <taxon>Spermatophyta</taxon>
        <taxon>Magnoliopsida</taxon>
        <taxon>eudicotyledons</taxon>
        <taxon>Gunneridae</taxon>
        <taxon>Pentapetalae</taxon>
        <taxon>asterids</taxon>
        <taxon>lamiids</taxon>
        <taxon>Lamiales</taxon>
        <taxon>Pedaliaceae</taxon>
        <taxon>Sesamum</taxon>
    </lineage>
</organism>
<dbReference type="AlphaFoldDB" id="A0AAW2VCM0"/>
<comment type="caution">
    <text evidence="1">The sequence shown here is derived from an EMBL/GenBank/DDBJ whole genome shotgun (WGS) entry which is preliminary data.</text>
</comment>
<dbReference type="EMBL" id="JACGWN010000010">
    <property type="protein sequence ID" value="KAL0427279.1"/>
    <property type="molecule type" value="Genomic_DNA"/>
</dbReference>
<proteinExistence type="predicted"/>
<dbReference type="PANTHER" id="PTHR35317:SF28">
    <property type="entry name" value="ZINC FINGER, CCHC-TYPE, RIBONUCLEASE H-LIKE DOMAIN, GAG-PRE-INTEGRASE DOMAIN PROTEIN-RELATED"/>
    <property type="match status" value="1"/>
</dbReference>
<dbReference type="Pfam" id="PF14223">
    <property type="entry name" value="Retrotran_gag_2"/>
    <property type="match status" value="1"/>
</dbReference>
<sequence>MFEKVANATTSKEAWEILAKSLQGIDKVKKVRLQSLRGEFEALRMNESEAILDYCSRVKVVVNQLKRYGDKIDDVRVIEKILRSFTAKFDYIVCVIEDIKDLDVMTVEELEGSLQAMKKKSKEDKRSLWSKFSNPRLL</sequence>
<protein>
    <submittedName>
        <fullName evidence="1">Uncharacterized protein</fullName>
    </submittedName>
</protein>
<reference evidence="1" key="1">
    <citation type="submission" date="2020-06" db="EMBL/GenBank/DDBJ databases">
        <authorList>
            <person name="Li T."/>
            <person name="Hu X."/>
            <person name="Zhang T."/>
            <person name="Song X."/>
            <person name="Zhang H."/>
            <person name="Dai N."/>
            <person name="Sheng W."/>
            <person name="Hou X."/>
            <person name="Wei L."/>
        </authorList>
    </citation>
    <scope>NUCLEOTIDE SEQUENCE</scope>
    <source>
        <strain evidence="1">KEN1</strain>
        <tissue evidence="1">Leaf</tissue>
    </source>
</reference>
<reference evidence="1" key="2">
    <citation type="journal article" date="2024" name="Plant">
        <title>Genomic evolution and insights into agronomic trait innovations of Sesamum species.</title>
        <authorList>
            <person name="Miao H."/>
            <person name="Wang L."/>
            <person name="Qu L."/>
            <person name="Liu H."/>
            <person name="Sun Y."/>
            <person name="Le M."/>
            <person name="Wang Q."/>
            <person name="Wei S."/>
            <person name="Zheng Y."/>
            <person name="Lin W."/>
            <person name="Duan Y."/>
            <person name="Cao H."/>
            <person name="Xiong S."/>
            <person name="Wang X."/>
            <person name="Wei L."/>
            <person name="Li C."/>
            <person name="Ma Q."/>
            <person name="Ju M."/>
            <person name="Zhao R."/>
            <person name="Li G."/>
            <person name="Mu C."/>
            <person name="Tian Q."/>
            <person name="Mei H."/>
            <person name="Zhang T."/>
            <person name="Gao T."/>
            <person name="Zhang H."/>
        </authorList>
    </citation>
    <scope>NUCLEOTIDE SEQUENCE</scope>
    <source>
        <strain evidence="1">KEN1</strain>
    </source>
</reference>